<dbReference type="InterPro" id="IPR043502">
    <property type="entry name" value="DNA/RNA_pol_sf"/>
</dbReference>
<dbReference type="InterPro" id="IPR043128">
    <property type="entry name" value="Rev_trsase/Diguanyl_cyclase"/>
</dbReference>
<accession>A0ABM0MX66</accession>
<proteinExistence type="predicted"/>
<organism evidence="2 3">
    <name type="scientific">Saccoglossus kowalevskii</name>
    <name type="common">Acorn worm</name>
    <dbReference type="NCBI Taxonomy" id="10224"/>
    <lineage>
        <taxon>Eukaryota</taxon>
        <taxon>Metazoa</taxon>
        <taxon>Hemichordata</taxon>
        <taxon>Enteropneusta</taxon>
        <taxon>Harrimaniidae</taxon>
        <taxon>Saccoglossus</taxon>
    </lineage>
</organism>
<dbReference type="PANTHER" id="PTHR37984">
    <property type="entry name" value="PROTEIN CBG26694"/>
    <property type="match status" value="1"/>
</dbReference>
<evidence type="ECO:0000256" key="1">
    <source>
        <dbReference type="SAM" id="MobiDB-lite"/>
    </source>
</evidence>
<evidence type="ECO:0000313" key="3">
    <source>
        <dbReference type="RefSeq" id="XP_006824607.1"/>
    </source>
</evidence>
<reference evidence="3" key="1">
    <citation type="submission" date="2025-08" db="UniProtKB">
        <authorList>
            <consortium name="RefSeq"/>
        </authorList>
    </citation>
    <scope>IDENTIFICATION</scope>
    <source>
        <tissue evidence="3">Testes</tissue>
    </source>
</reference>
<gene>
    <name evidence="3" type="primary">LOC102801657</name>
</gene>
<dbReference type="GeneID" id="102801657"/>
<evidence type="ECO:0000313" key="2">
    <source>
        <dbReference type="Proteomes" id="UP000694865"/>
    </source>
</evidence>
<dbReference type="RefSeq" id="XP_006824607.1">
    <property type="nucleotide sequence ID" value="XM_006824544.1"/>
</dbReference>
<protein>
    <submittedName>
        <fullName evidence="3">Uncharacterized protein LOC102801657</fullName>
    </submittedName>
</protein>
<name>A0ABM0MX66_SACKO</name>
<dbReference type="Gene3D" id="3.30.70.270">
    <property type="match status" value="1"/>
</dbReference>
<dbReference type="PANTHER" id="PTHR37984:SF11">
    <property type="entry name" value="INTEGRASE CATALYTIC DOMAIN-CONTAINING PROTEIN"/>
    <property type="match status" value="1"/>
</dbReference>
<dbReference type="InterPro" id="IPR050951">
    <property type="entry name" value="Retrovirus_Pol_polyprotein"/>
</dbReference>
<dbReference type="CDD" id="cd01647">
    <property type="entry name" value="RT_LTR"/>
    <property type="match status" value="1"/>
</dbReference>
<sequence length="472" mass="53367">MATALLPFPSFPVHDESTSIGPRWTKWVKRFETYLVAQGITDDKRKRALLLYSAGDEVADIFDTLPDTGDEFKEALEALYKYFVPKVNKAYEVYVFRNASQKPCETLDSYNTRLEQLAKTCTFHNEDEEIKSQIVLSTTSARLRRRALRENLSLKDILDAGRAFEISERQAKGIEDTDRVDHISEIKHVSKKFNRNRKKTWLNSKSGERSGQSQFKGPTGNDISKSCFRCGGIYPHKDTPCPARGKACKKFQKIGHFAKVCRSNNIQRAKAIDVHKDNSTVNQQLTENFCVVKGTGGNLLGCETVVNLGLLRIVNNVHSTTPVPTVGKIVNDFVDRFEGIGKMKHVKANLHIDKSVKPVAQQHRRVPFHVRGKVEKELQKLEELDIIEKAVGATPWVSPIVVVSKKENIRICVDMRAPNTAIERERHPIPTIEDLIVYLNGATVFTKIDFSKGYHQIELDPDSSHITTFAIH</sequence>
<dbReference type="SUPFAM" id="SSF56672">
    <property type="entry name" value="DNA/RNA polymerases"/>
    <property type="match status" value="1"/>
</dbReference>
<keyword evidence="2" id="KW-1185">Reference proteome</keyword>
<dbReference type="Gene3D" id="3.10.10.10">
    <property type="entry name" value="HIV Type 1 Reverse Transcriptase, subunit A, domain 1"/>
    <property type="match status" value="1"/>
</dbReference>
<feature type="region of interest" description="Disordered" evidence="1">
    <location>
        <begin position="197"/>
        <end position="219"/>
    </location>
</feature>
<feature type="compositionally biased region" description="Polar residues" evidence="1">
    <location>
        <begin position="201"/>
        <end position="219"/>
    </location>
</feature>
<dbReference type="Proteomes" id="UP000694865">
    <property type="component" value="Unplaced"/>
</dbReference>